<dbReference type="Gene3D" id="1.10.10.10">
    <property type="entry name" value="Winged helix-like DNA-binding domain superfamily/Winged helix DNA-binding domain"/>
    <property type="match status" value="1"/>
</dbReference>
<evidence type="ECO:0000256" key="6">
    <source>
        <dbReference type="ARBA" id="ARBA00023125"/>
    </source>
</evidence>
<comment type="subcellular location">
    <subcellularLocation>
        <location evidence="1">Cytoplasm</location>
    </subcellularLocation>
</comment>
<dbReference type="GO" id="GO:0032993">
    <property type="term" value="C:protein-DNA complex"/>
    <property type="evidence" value="ECO:0007669"/>
    <property type="project" value="TreeGrafter"/>
</dbReference>
<dbReference type="SUPFAM" id="SSF52172">
    <property type="entry name" value="CheY-like"/>
    <property type="match status" value="1"/>
</dbReference>
<dbReference type="GO" id="GO:0042802">
    <property type="term" value="F:identical protein binding"/>
    <property type="evidence" value="ECO:0007669"/>
    <property type="project" value="UniProtKB-ARBA"/>
</dbReference>
<dbReference type="PROSITE" id="PS50110">
    <property type="entry name" value="RESPONSE_REGULATORY"/>
    <property type="match status" value="1"/>
</dbReference>
<dbReference type="PANTHER" id="PTHR48111:SF67">
    <property type="entry name" value="TRANSCRIPTIONAL REGULATORY PROTEIN TCTD"/>
    <property type="match status" value="1"/>
</dbReference>
<dbReference type="InterPro" id="IPR011006">
    <property type="entry name" value="CheY-like_superfamily"/>
</dbReference>
<dbReference type="SMART" id="SM00448">
    <property type="entry name" value="REC"/>
    <property type="match status" value="1"/>
</dbReference>
<keyword evidence="3" id="KW-0597">Phosphoprotein</keyword>
<dbReference type="SUPFAM" id="SSF46894">
    <property type="entry name" value="C-terminal effector domain of the bipartite response regulators"/>
    <property type="match status" value="1"/>
</dbReference>
<dbReference type="GO" id="GO:0005829">
    <property type="term" value="C:cytosol"/>
    <property type="evidence" value="ECO:0007669"/>
    <property type="project" value="TreeGrafter"/>
</dbReference>
<dbReference type="GO" id="GO:0000156">
    <property type="term" value="F:phosphorelay response regulator activity"/>
    <property type="evidence" value="ECO:0007669"/>
    <property type="project" value="TreeGrafter"/>
</dbReference>
<dbReference type="FunFam" id="3.40.50.2300:FF:000021">
    <property type="entry name" value="Two-component system response regulator KdpE"/>
    <property type="match status" value="1"/>
</dbReference>
<proteinExistence type="predicted"/>
<keyword evidence="6" id="KW-0238">DNA-binding</keyword>
<dbReference type="CDD" id="cd00383">
    <property type="entry name" value="trans_reg_C"/>
    <property type="match status" value="1"/>
</dbReference>
<keyword evidence="4" id="KW-0902">Two-component regulatory system</keyword>
<dbReference type="Pfam" id="PF00072">
    <property type="entry name" value="Response_reg"/>
    <property type="match status" value="1"/>
</dbReference>
<evidence type="ECO:0000256" key="5">
    <source>
        <dbReference type="ARBA" id="ARBA00023015"/>
    </source>
</evidence>
<evidence type="ECO:0000313" key="10">
    <source>
        <dbReference type="EMBL" id="KKN42939.1"/>
    </source>
</evidence>
<evidence type="ECO:0000259" key="9">
    <source>
        <dbReference type="PROSITE" id="PS51755"/>
    </source>
</evidence>
<evidence type="ECO:0000256" key="3">
    <source>
        <dbReference type="ARBA" id="ARBA00022553"/>
    </source>
</evidence>
<gene>
    <name evidence="10" type="ORF">LCGC14_0708290</name>
</gene>
<keyword evidence="2" id="KW-0963">Cytoplasm</keyword>
<dbReference type="PROSITE" id="PS51755">
    <property type="entry name" value="OMPR_PHOB"/>
    <property type="match status" value="1"/>
</dbReference>
<dbReference type="CDD" id="cd17624">
    <property type="entry name" value="REC_OmpR_PmrA-like"/>
    <property type="match status" value="1"/>
</dbReference>
<evidence type="ECO:0000256" key="7">
    <source>
        <dbReference type="ARBA" id="ARBA00023163"/>
    </source>
</evidence>
<comment type="caution">
    <text evidence="10">The sequence shown here is derived from an EMBL/GenBank/DDBJ whole genome shotgun (WGS) entry which is preliminary data.</text>
</comment>
<dbReference type="SMART" id="SM00862">
    <property type="entry name" value="Trans_reg_C"/>
    <property type="match status" value="1"/>
</dbReference>
<dbReference type="InterPro" id="IPR001789">
    <property type="entry name" value="Sig_transdc_resp-reg_receiver"/>
</dbReference>
<feature type="domain" description="OmpR/PhoB-type" evidence="9">
    <location>
        <begin position="124"/>
        <end position="218"/>
    </location>
</feature>
<evidence type="ECO:0000256" key="2">
    <source>
        <dbReference type="ARBA" id="ARBA00022490"/>
    </source>
</evidence>
<dbReference type="InterPro" id="IPR016032">
    <property type="entry name" value="Sig_transdc_resp-reg_C-effctor"/>
</dbReference>
<dbReference type="PANTHER" id="PTHR48111">
    <property type="entry name" value="REGULATOR OF RPOS"/>
    <property type="match status" value="1"/>
</dbReference>
<accession>A0A0F9QKG8</accession>
<name>A0A0F9QKG8_9ZZZZ</name>
<keyword evidence="5" id="KW-0805">Transcription regulation</keyword>
<dbReference type="Gene3D" id="3.40.50.2300">
    <property type="match status" value="1"/>
</dbReference>
<dbReference type="GO" id="GO:0000976">
    <property type="term" value="F:transcription cis-regulatory region binding"/>
    <property type="evidence" value="ECO:0007669"/>
    <property type="project" value="TreeGrafter"/>
</dbReference>
<dbReference type="InterPro" id="IPR039420">
    <property type="entry name" value="WalR-like"/>
</dbReference>
<dbReference type="AlphaFoldDB" id="A0A0F9QKG8"/>
<keyword evidence="7" id="KW-0804">Transcription</keyword>
<evidence type="ECO:0000256" key="4">
    <source>
        <dbReference type="ARBA" id="ARBA00023012"/>
    </source>
</evidence>
<reference evidence="10" key="1">
    <citation type="journal article" date="2015" name="Nature">
        <title>Complex archaea that bridge the gap between prokaryotes and eukaryotes.</title>
        <authorList>
            <person name="Spang A."/>
            <person name="Saw J.H."/>
            <person name="Jorgensen S.L."/>
            <person name="Zaremba-Niedzwiedzka K."/>
            <person name="Martijn J."/>
            <person name="Lind A.E."/>
            <person name="van Eijk R."/>
            <person name="Schleper C."/>
            <person name="Guy L."/>
            <person name="Ettema T.J."/>
        </authorList>
    </citation>
    <scope>NUCLEOTIDE SEQUENCE</scope>
</reference>
<evidence type="ECO:0000256" key="1">
    <source>
        <dbReference type="ARBA" id="ARBA00004496"/>
    </source>
</evidence>
<dbReference type="InterPro" id="IPR001867">
    <property type="entry name" value="OmpR/PhoB-type_DNA-bd"/>
</dbReference>
<sequence length="219" mass="24647">MQVLLIEDDVSLAQGLQTSLKREGFSVNHLREGKSALSSVATSEPDIVILDLGLPDMDGNEVLRQIRKNHSELPVLILTARNTIEDKVTGLDNGADDYLAKPFEIDELLARLRVLERRLSSLKHADLTVGDVSIDTRAQQVRVAGIDVDFSRREYMLLKMLLENVGRVQTRDSLESKLYSWGEEIASNAIEVHIHHLRKKLPEQFIKTVRGVGYTIKPQ</sequence>
<dbReference type="Pfam" id="PF00486">
    <property type="entry name" value="Trans_reg_C"/>
    <property type="match status" value="1"/>
</dbReference>
<evidence type="ECO:0000259" key="8">
    <source>
        <dbReference type="PROSITE" id="PS50110"/>
    </source>
</evidence>
<dbReference type="EMBL" id="LAZR01001547">
    <property type="protein sequence ID" value="KKN42939.1"/>
    <property type="molecule type" value="Genomic_DNA"/>
</dbReference>
<dbReference type="InterPro" id="IPR036388">
    <property type="entry name" value="WH-like_DNA-bd_sf"/>
</dbReference>
<dbReference type="GO" id="GO:0045893">
    <property type="term" value="P:positive regulation of DNA-templated transcription"/>
    <property type="evidence" value="ECO:0007669"/>
    <property type="project" value="UniProtKB-ARBA"/>
</dbReference>
<dbReference type="Gene3D" id="6.10.250.690">
    <property type="match status" value="1"/>
</dbReference>
<protein>
    <submittedName>
        <fullName evidence="10">Uncharacterized protein</fullName>
    </submittedName>
</protein>
<feature type="domain" description="Response regulatory" evidence="8">
    <location>
        <begin position="2"/>
        <end position="116"/>
    </location>
</feature>
<organism evidence="10">
    <name type="scientific">marine sediment metagenome</name>
    <dbReference type="NCBI Taxonomy" id="412755"/>
    <lineage>
        <taxon>unclassified sequences</taxon>
        <taxon>metagenomes</taxon>
        <taxon>ecological metagenomes</taxon>
    </lineage>
</organism>